<name>A0A2P2NQM9_RHIMU</name>
<dbReference type="EMBL" id="GGEC01064226">
    <property type="protein sequence ID" value="MBX44710.1"/>
    <property type="molecule type" value="Transcribed_RNA"/>
</dbReference>
<sequence>MAFVKGLPNFLEAKKRPFGGHRNTVHKEHNNNITLIQGH</sequence>
<feature type="region of interest" description="Disordered" evidence="1">
    <location>
        <begin position="15"/>
        <end position="39"/>
    </location>
</feature>
<proteinExistence type="predicted"/>
<evidence type="ECO:0000313" key="2">
    <source>
        <dbReference type="EMBL" id="MBX44710.1"/>
    </source>
</evidence>
<accession>A0A2P2NQM9</accession>
<reference evidence="2" key="1">
    <citation type="submission" date="2018-02" db="EMBL/GenBank/DDBJ databases">
        <title>Rhizophora mucronata_Transcriptome.</title>
        <authorList>
            <person name="Meera S.P."/>
            <person name="Sreeshan A."/>
            <person name="Augustine A."/>
        </authorList>
    </citation>
    <scope>NUCLEOTIDE SEQUENCE</scope>
    <source>
        <tissue evidence="2">Leaf</tissue>
    </source>
</reference>
<organism evidence="2">
    <name type="scientific">Rhizophora mucronata</name>
    <name type="common">Asiatic mangrove</name>
    <dbReference type="NCBI Taxonomy" id="61149"/>
    <lineage>
        <taxon>Eukaryota</taxon>
        <taxon>Viridiplantae</taxon>
        <taxon>Streptophyta</taxon>
        <taxon>Embryophyta</taxon>
        <taxon>Tracheophyta</taxon>
        <taxon>Spermatophyta</taxon>
        <taxon>Magnoliopsida</taxon>
        <taxon>eudicotyledons</taxon>
        <taxon>Gunneridae</taxon>
        <taxon>Pentapetalae</taxon>
        <taxon>rosids</taxon>
        <taxon>fabids</taxon>
        <taxon>Malpighiales</taxon>
        <taxon>Rhizophoraceae</taxon>
        <taxon>Rhizophora</taxon>
    </lineage>
</organism>
<evidence type="ECO:0000256" key="1">
    <source>
        <dbReference type="SAM" id="MobiDB-lite"/>
    </source>
</evidence>
<dbReference type="AlphaFoldDB" id="A0A2P2NQM9"/>
<protein>
    <submittedName>
        <fullName evidence="2">Uncharacterized protein</fullName>
    </submittedName>
</protein>